<keyword evidence="2" id="KW-1185">Reference proteome</keyword>
<evidence type="ECO:0000313" key="1">
    <source>
        <dbReference type="EMBL" id="CBK42303.1"/>
    </source>
</evidence>
<dbReference type="HOGENOM" id="CLU_1999758_0_0_0"/>
<accession>D8PGB6</accession>
<gene>
    <name evidence="1" type="ORF">NIDE2597</name>
</gene>
<sequence length="124" mass="13853">MTAAATPEKTPVEIKVRVSEKGFLDEKGRPYGAKRALQVPKDTMVKITFVFGEDMTSLAVGDTHQITIRAEDGWKQETGSVWVMNRESSVSFLAGEKSRTQYRAYCILDCIGMEHLTNLLIQVV</sequence>
<dbReference type="EMBL" id="FP929003">
    <property type="protein sequence ID" value="CBK42303.1"/>
    <property type="molecule type" value="Genomic_DNA"/>
</dbReference>
<reference evidence="1 2" key="1">
    <citation type="journal article" date="2010" name="Proc. Natl. Acad. Sci. U.S.A.">
        <title>A Nitrospira metagenome illuminates the physiology and evolution of globally important nitrite-oxidizing bacteria.</title>
        <authorList>
            <person name="Lucker S."/>
            <person name="Wagner M."/>
            <person name="Maixner F."/>
            <person name="Pelletier E."/>
            <person name="Koch H."/>
            <person name="Vacherie B."/>
            <person name="Rattei T."/>
            <person name="Sinninghe Damste J."/>
            <person name="Spieck E."/>
            <person name="Le Paslier D."/>
            <person name="Daims H."/>
        </authorList>
    </citation>
    <scope>NUCLEOTIDE SEQUENCE [LARGE SCALE GENOMIC DNA]</scope>
</reference>
<dbReference type="AlphaFoldDB" id="D8PGB6"/>
<evidence type="ECO:0000313" key="2">
    <source>
        <dbReference type="Proteomes" id="UP000001660"/>
    </source>
</evidence>
<dbReference type="Proteomes" id="UP000001660">
    <property type="component" value="Chromosome"/>
</dbReference>
<dbReference type="KEGG" id="nde:NIDE2597"/>
<organism evidence="1 2">
    <name type="scientific">Nitrospira defluvii</name>
    <dbReference type="NCBI Taxonomy" id="330214"/>
    <lineage>
        <taxon>Bacteria</taxon>
        <taxon>Pseudomonadati</taxon>
        <taxon>Nitrospirota</taxon>
        <taxon>Nitrospiria</taxon>
        <taxon>Nitrospirales</taxon>
        <taxon>Nitrospiraceae</taxon>
        <taxon>Nitrospira</taxon>
    </lineage>
</organism>
<protein>
    <submittedName>
        <fullName evidence="1">Uncharacterized protein</fullName>
    </submittedName>
</protein>
<name>D8PGB6_9BACT</name>
<proteinExistence type="predicted"/>